<evidence type="ECO:0000256" key="3">
    <source>
        <dbReference type="ARBA" id="ARBA00022475"/>
    </source>
</evidence>
<dbReference type="InterPro" id="IPR003838">
    <property type="entry name" value="ABC3_permease_C"/>
</dbReference>
<evidence type="ECO:0000256" key="5">
    <source>
        <dbReference type="ARBA" id="ARBA00022989"/>
    </source>
</evidence>
<dbReference type="InterPro" id="IPR051447">
    <property type="entry name" value="Lipoprotein-release_system"/>
</dbReference>
<evidence type="ECO:0000256" key="7">
    <source>
        <dbReference type="SAM" id="Phobius"/>
    </source>
</evidence>
<dbReference type="Pfam" id="PF02687">
    <property type="entry name" value="FtsX"/>
    <property type="match status" value="1"/>
</dbReference>
<evidence type="ECO:0000259" key="8">
    <source>
        <dbReference type="Pfam" id="PF02687"/>
    </source>
</evidence>
<gene>
    <name evidence="10" type="ORF">VRU49_04070</name>
</gene>
<keyword evidence="11" id="KW-1185">Reference proteome</keyword>
<feature type="transmembrane region" description="Helical" evidence="7">
    <location>
        <begin position="273"/>
        <end position="300"/>
    </location>
</feature>
<feature type="domain" description="MacB-like periplasmic core" evidence="9">
    <location>
        <begin position="25"/>
        <end position="246"/>
    </location>
</feature>
<reference evidence="10 11" key="1">
    <citation type="submission" date="2024-01" db="EMBL/GenBank/DDBJ databases">
        <title>Pedobacter sp. nov., isolated from oil-contaminated soil.</title>
        <authorList>
            <person name="Le N.T.T."/>
        </authorList>
    </citation>
    <scope>NUCLEOTIDE SEQUENCE [LARGE SCALE GENOMIC DNA]</scope>
    <source>
        <strain evidence="10 11">VNH31</strain>
    </source>
</reference>
<dbReference type="EMBL" id="JAZDQU010000001">
    <property type="protein sequence ID" value="MEE1884593.1"/>
    <property type="molecule type" value="Genomic_DNA"/>
</dbReference>
<evidence type="ECO:0000256" key="1">
    <source>
        <dbReference type="ARBA" id="ARBA00004651"/>
    </source>
</evidence>
<dbReference type="Pfam" id="PF12704">
    <property type="entry name" value="MacB_PCD"/>
    <property type="match status" value="1"/>
</dbReference>
<dbReference type="Proteomes" id="UP001337681">
    <property type="component" value="Unassembled WGS sequence"/>
</dbReference>
<dbReference type="RefSeq" id="WP_330145506.1">
    <property type="nucleotide sequence ID" value="NZ_JAZDQU010000001.1"/>
</dbReference>
<name>A0ABU7GZT4_9SPHI</name>
<feature type="domain" description="ABC3 transporter permease C-terminal" evidence="8">
    <location>
        <begin position="277"/>
        <end position="398"/>
    </location>
</feature>
<dbReference type="PANTHER" id="PTHR30489">
    <property type="entry name" value="LIPOPROTEIN-RELEASING SYSTEM TRANSMEMBRANE PROTEIN LOLE"/>
    <property type="match status" value="1"/>
</dbReference>
<keyword evidence="6 7" id="KW-0472">Membrane</keyword>
<keyword evidence="4 7" id="KW-0812">Transmembrane</keyword>
<evidence type="ECO:0000256" key="4">
    <source>
        <dbReference type="ARBA" id="ARBA00022692"/>
    </source>
</evidence>
<evidence type="ECO:0000313" key="11">
    <source>
        <dbReference type="Proteomes" id="UP001337681"/>
    </source>
</evidence>
<sequence length="407" mass="45219">MNTQLYIAKRYLFSKKSTNAINIISGISMAGVFVGSAALVIILSVFNGFEDIVVKMFNTFSPNVLITPAKGKTFNPNTAYFNNLQNDKNVLNYAEILAENAVIKYGDKQAVGLIKGVSDGYFKAKNLENTLISGSYSLKNKDTALVVIGSTLQSYLLTNRFDKTTTLDLYSPSKGNNINLLSGSAFNIESVFVRGVFEIQQEYDNIAIASIELTRKLFSEPVNVTSIEINFKDGVDEELFKQKIENDLGANFIVQNRLEQNRVLYNVLNSEKWMVYIILTFILIIAIFNIIGSLTMLVIDKSEDIKILHSLGADKTWIKRIFLFEGMMITLIGCFSGLLVGFVFCLLQQKYGLISMNSTGLMGEEPYPVSIKLIDFVLVFLTVSSLSFIASAIASNLSVKNIKELKA</sequence>
<dbReference type="InterPro" id="IPR025857">
    <property type="entry name" value="MacB_PCD"/>
</dbReference>
<evidence type="ECO:0000256" key="6">
    <source>
        <dbReference type="ARBA" id="ARBA00023136"/>
    </source>
</evidence>
<evidence type="ECO:0000256" key="2">
    <source>
        <dbReference type="ARBA" id="ARBA00005236"/>
    </source>
</evidence>
<accession>A0ABU7GZT4</accession>
<keyword evidence="5 7" id="KW-1133">Transmembrane helix</keyword>
<protein>
    <submittedName>
        <fullName evidence="10">ABC transporter permease</fullName>
    </submittedName>
</protein>
<evidence type="ECO:0000313" key="10">
    <source>
        <dbReference type="EMBL" id="MEE1884593.1"/>
    </source>
</evidence>
<feature type="transmembrane region" description="Helical" evidence="7">
    <location>
        <begin position="369"/>
        <end position="394"/>
    </location>
</feature>
<keyword evidence="3" id="KW-1003">Cell membrane</keyword>
<comment type="subcellular location">
    <subcellularLocation>
        <location evidence="1">Cell membrane</location>
        <topology evidence="1">Multi-pass membrane protein</topology>
    </subcellularLocation>
</comment>
<evidence type="ECO:0000259" key="9">
    <source>
        <dbReference type="Pfam" id="PF12704"/>
    </source>
</evidence>
<comment type="similarity">
    <text evidence="2">Belongs to the ABC-4 integral membrane protein family. LolC/E subfamily.</text>
</comment>
<comment type="caution">
    <text evidence="10">The sequence shown here is derived from an EMBL/GenBank/DDBJ whole genome shotgun (WGS) entry which is preliminary data.</text>
</comment>
<organism evidence="10 11">
    <name type="scientific">Pedobacter flavus</name>
    <dbReference type="NCBI Taxonomy" id="3113906"/>
    <lineage>
        <taxon>Bacteria</taxon>
        <taxon>Pseudomonadati</taxon>
        <taxon>Bacteroidota</taxon>
        <taxon>Sphingobacteriia</taxon>
        <taxon>Sphingobacteriales</taxon>
        <taxon>Sphingobacteriaceae</taxon>
        <taxon>Pedobacter</taxon>
    </lineage>
</organism>
<proteinExistence type="inferred from homology"/>
<feature type="transmembrane region" description="Helical" evidence="7">
    <location>
        <begin position="321"/>
        <end position="349"/>
    </location>
</feature>
<dbReference type="PANTHER" id="PTHR30489:SF0">
    <property type="entry name" value="LIPOPROTEIN-RELEASING SYSTEM TRANSMEMBRANE PROTEIN LOLE"/>
    <property type="match status" value="1"/>
</dbReference>
<feature type="transmembrane region" description="Helical" evidence="7">
    <location>
        <begin position="21"/>
        <end position="46"/>
    </location>
</feature>